<dbReference type="EMBL" id="LNYJ01000011">
    <property type="protein sequence ID" value="KTD16707.1"/>
    <property type="molecule type" value="Genomic_DNA"/>
</dbReference>
<dbReference type="Pfam" id="PF06037">
    <property type="entry name" value="DUF922"/>
    <property type="match status" value="1"/>
</dbReference>
<dbReference type="STRING" id="456.Ljor_1013"/>
<keyword evidence="1" id="KW-0732">Signal</keyword>
<reference evidence="2 3" key="1">
    <citation type="submission" date="2015-11" db="EMBL/GenBank/DDBJ databases">
        <title>Genomic analysis of 38 Legionella species identifies large and diverse effector repertoires.</title>
        <authorList>
            <person name="Burstein D."/>
            <person name="Amaro F."/>
            <person name="Zusman T."/>
            <person name="Lifshitz Z."/>
            <person name="Cohen O."/>
            <person name="Gilbert J.A."/>
            <person name="Pupko T."/>
            <person name="Shuman H.A."/>
            <person name="Segal G."/>
        </authorList>
    </citation>
    <scope>NUCLEOTIDE SEQUENCE [LARGE SCALE GENOMIC DNA]</scope>
    <source>
        <strain evidence="2 3">BL-540</strain>
    </source>
</reference>
<feature type="signal peptide" evidence="1">
    <location>
        <begin position="1"/>
        <end position="19"/>
    </location>
</feature>
<dbReference type="InterPro" id="IPR010321">
    <property type="entry name" value="DUF922"/>
</dbReference>
<evidence type="ECO:0008006" key="4">
    <source>
        <dbReference type="Google" id="ProtNLM"/>
    </source>
</evidence>
<protein>
    <recommendedName>
        <fullName evidence="4">Secreted Zn-dependent protease</fullName>
    </recommendedName>
</protein>
<evidence type="ECO:0000256" key="1">
    <source>
        <dbReference type="SAM" id="SignalP"/>
    </source>
</evidence>
<feature type="chain" id="PRO_5006914597" description="Secreted Zn-dependent protease" evidence="1">
    <location>
        <begin position="20"/>
        <end position="190"/>
    </location>
</feature>
<dbReference type="PATRIC" id="fig|456.5.peg.1076"/>
<accession>A0A0W0V994</accession>
<dbReference type="AlphaFoldDB" id="A0A0W0V994"/>
<proteinExistence type="predicted"/>
<organism evidence="2 3">
    <name type="scientific">Legionella jordanis</name>
    <dbReference type="NCBI Taxonomy" id="456"/>
    <lineage>
        <taxon>Bacteria</taxon>
        <taxon>Pseudomonadati</taxon>
        <taxon>Pseudomonadota</taxon>
        <taxon>Gammaproteobacteria</taxon>
        <taxon>Legionellales</taxon>
        <taxon>Legionellaceae</taxon>
        <taxon>Legionella</taxon>
    </lineage>
</organism>
<dbReference type="RefSeq" id="WP_058470539.1">
    <property type="nucleotide sequence ID" value="NZ_CAAAIC010000002.1"/>
</dbReference>
<keyword evidence="3" id="KW-1185">Reference proteome</keyword>
<dbReference type="OrthoDB" id="532520at2"/>
<gene>
    <name evidence="2" type="ORF">Ljor_1013</name>
</gene>
<dbReference type="Proteomes" id="UP000055035">
    <property type="component" value="Unassembled WGS sequence"/>
</dbReference>
<evidence type="ECO:0000313" key="2">
    <source>
        <dbReference type="EMBL" id="KTD16707.1"/>
    </source>
</evidence>
<sequence length="190" mass="21277">MSRIIISSLIILFHLQAWSTPIVQKSQTFYGIKGDNENELRNQLNSLGPVIKNKRFDAQTTWHISWTYSWQAPNSSDESCTLKNAQVTITIEQLLPQWLDQASGSLVLQAKWNNYMAALLKHEQLHESNGMEAAQEIEAALLKIPPKDSCPDLANAVETTANAILQQHNISDQKIDIDSNYGLLMGASFP</sequence>
<evidence type="ECO:0000313" key="3">
    <source>
        <dbReference type="Proteomes" id="UP000055035"/>
    </source>
</evidence>
<comment type="caution">
    <text evidence="2">The sequence shown here is derived from an EMBL/GenBank/DDBJ whole genome shotgun (WGS) entry which is preliminary data.</text>
</comment>
<name>A0A0W0V994_9GAMM</name>